<accession>E5B162</accession>
<reference evidence="1" key="1">
    <citation type="journal article" date="2011" name="J. Bacteriol.">
        <title>Genome Sequence of an Erwinia amylovora Strain with Pathogenicity Restricted to Rubus Plants.</title>
        <authorList>
            <person name="Powney R."/>
            <person name="Smits T.H."/>
            <person name="Sawbridge T."/>
            <person name="Frey B."/>
            <person name="Blom J."/>
            <person name="Frey J.E."/>
            <person name="Plummer K.M."/>
            <person name="Beer S.V."/>
            <person name="Luck J."/>
            <person name="Duffy B."/>
            <person name="Rodoni B."/>
        </authorList>
    </citation>
    <scope>NUCLEOTIDE SEQUENCE</scope>
    <source>
        <strain evidence="1">ATCC BAA-2158</strain>
    </source>
</reference>
<dbReference type="EMBL" id="FR719186">
    <property type="protein sequence ID" value="CBX79213.1"/>
    <property type="molecule type" value="Genomic_DNA"/>
</dbReference>
<proteinExistence type="predicted"/>
<organism evidence="1">
    <name type="scientific">Erwinia amylovora ATCC BAA-2158</name>
    <dbReference type="NCBI Taxonomy" id="889211"/>
    <lineage>
        <taxon>Bacteria</taxon>
        <taxon>Pseudomonadati</taxon>
        <taxon>Pseudomonadota</taxon>
        <taxon>Gammaproteobacteria</taxon>
        <taxon>Enterobacterales</taxon>
        <taxon>Erwiniaceae</taxon>
        <taxon>Erwinia</taxon>
    </lineage>
</organism>
<dbReference type="AlphaFoldDB" id="E5B162"/>
<evidence type="ECO:0000313" key="1">
    <source>
        <dbReference type="EMBL" id="CBX79213.1"/>
    </source>
</evidence>
<protein>
    <submittedName>
        <fullName evidence="1">Uncharacterized protein</fullName>
    </submittedName>
</protein>
<name>E5B162_ERWAM</name>
<sequence length="108" mass="12242">MHELEIPADIIKVPVSKIDVTELTVHELTEDNSKWESGSINDISFKEVEKIIDGFERTSSIEDAYGINFGYTVNGISSVYDYEPNDHHTGHASFGKHGLFVFNLRKRN</sequence>
<gene>
    <name evidence="1" type="ORF">EAIL5_0393</name>
</gene>